<organism evidence="2 3">
    <name type="scientific">Babesia duncani</name>
    <dbReference type="NCBI Taxonomy" id="323732"/>
    <lineage>
        <taxon>Eukaryota</taxon>
        <taxon>Sar</taxon>
        <taxon>Alveolata</taxon>
        <taxon>Apicomplexa</taxon>
        <taxon>Aconoidasida</taxon>
        <taxon>Piroplasmida</taxon>
        <taxon>Babesiidae</taxon>
        <taxon>Babesia</taxon>
    </lineage>
</organism>
<dbReference type="KEGG" id="bdw:94335689"/>
<reference evidence="2" key="1">
    <citation type="journal article" date="2023" name="Nat. Microbiol.">
        <title>Babesia duncani multi-omics identifies virulence factors and drug targets.</title>
        <authorList>
            <person name="Singh P."/>
            <person name="Lonardi S."/>
            <person name="Liang Q."/>
            <person name="Vydyam P."/>
            <person name="Khabirova E."/>
            <person name="Fang T."/>
            <person name="Gihaz S."/>
            <person name="Thekkiniath J."/>
            <person name="Munshi M."/>
            <person name="Abel S."/>
            <person name="Ciampossin L."/>
            <person name="Batugedara G."/>
            <person name="Gupta M."/>
            <person name="Lu X.M."/>
            <person name="Lenz T."/>
            <person name="Chakravarty S."/>
            <person name="Cornillot E."/>
            <person name="Hu Y."/>
            <person name="Ma W."/>
            <person name="Gonzalez L.M."/>
            <person name="Sanchez S."/>
            <person name="Estrada K."/>
            <person name="Sanchez-Flores A."/>
            <person name="Montero E."/>
            <person name="Harb O.S."/>
            <person name="Le Roch K.G."/>
            <person name="Mamoun C.B."/>
        </authorList>
    </citation>
    <scope>NUCLEOTIDE SEQUENCE</scope>
    <source>
        <strain evidence="2">WA1</strain>
    </source>
</reference>
<accession>A0AAD9PP69</accession>
<evidence type="ECO:0000313" key="2">
    <source>
        <dbReference type="EMBL" id="KAK2198379.1"/>
    </source>
</evidence>
<dbReference type="GeneID" id="94335689"/>
<proteinExistence type="predicted"/>
<dbReference type="AlphaFoldDB" id="A0AAD9PP69"/>
<dbReference type="GO" id="GO:0005730">
    <property type="term" value="C:nucleolus"/>
    <property type="evidence" value="ECO:0007669"/>
    <property type="project" value="TreeGrafter"/>
</dbReference>
<gene>
    <name evidence="2" type="ORF">BdWA1_001391</name>
</gene>
<dbReference type="PANTHER" id="PTHR14428">
    <property type="entry name" value="NUCLEOLAR COMPLEX PROTEIN 3"/>
    <property type="match status" value="1"/>
</dbReference>
<evidence type="ECO:0000256" key="1">
    <source>
        <dbReference type="SAM" id="MobiDB-lite"/>
    </source>
</evidence>
<feature type="region of interest" description="Disordered" evidence="1">
    <location>
        <begin position="1"/>
        <end position="30"/>
    </location>
</feature>
<dbReference type="InterPro" id="IPR016024">
    <property type="entry name" value="ARM-type_fold"/>
</dbReference>
<dbReference type="PANTHER" id="PTHR14428:SF5">
    <property type="entry name" value="NUCLEOLAR COMPLEX PROTEIN 3 HOMOLOG"/>
    <property type="match status" value="1"/>
</dbReference>
<dbReference type="GO" id="GO:0003682">
    <property type="term" value="F:chromatin binding"/>
    <property type="evidence" value="ECO:0007669"/>
    <property type="project" value="TreeGrafter"/>
</dbReference>
<comment type="caution">
    <text evidence="2">The sequence shown here is derived from an EMBL/GenBank/DDBJ whole genome shotgun (WGS) entry which is preliminary data.</text>
</comment>
<keyword evidence="3" id="KW-1185">Reference proteome</keyword>
<dbReference type="RefSeq" id="XP_067805221.1">
    <property type="nucleotide sequence ID" value="XM_067946430.1"/>
</dbReference>
<feature type="compositionally biased region" description="Basic residues" evidence="1">
    <location>
        <begin position="16"/>
        <end position="30"/>
    </location>
</feature>
<evidence type="ECO:0000313" key="3">
    <source>
        <dbReference type="Proteomes" id="UP001214638"/>
    </source>
</evidence>
<dbReference type="SUPFAM" id="SSF48371">
    <property type="entry name" value="ARM repeat"/>
    <property type="match status" value="1"/>
</dbReference>
<protein>
    <submittedName>
        <fullName evidence="2">Bifunctional Nucleolar complex-associated protein 3/Armadillo-type fold</fullName>
    </submittedName>
</protein>
<name>A0AAD9PP69_9APIC</name>
<dbReference type="InterPro" id="IPR016903">
    <property type="entry name" value="Nucleolar_cplx-assoc_3"/>
</dbReference>
<dbReference type="Proteomes" id="UP001214638">
    <property type="component" value="Unassembled WGS sequence"/>
</dbReference>
<sequence length="566" mass="62533">MGKRRSIQAKAGAKVVPRKKSGKKSKKAKTPKGLLEAVESTVGVISKFTTLEDYKVYISSICNRATAYPEKYIKETFTLYDIVDKKGGGTDDLKVHASKLALVSMVAVASHLIPRISAEFKNNEVEASVQLKSEIENERIISVATTQLMNSLVAYIKRHVGKQPQLMIPLIAELAGADNRACEALLQLCVEYGNVKRYPHVGPKCLEAIGNLLKTGSLPDITRAIVTILKTNHFTSECVKMINGVVFLKKEHELRLSDMAMGNDGKNQSAHVEEALQTIVAKYIFTIENDKRIDLVRECLVGLSKFGLLLNATIQAEMLQRLRKFVKQSDIDPALVLACINAIVYLMKHTTMGDVSHLFDCLFRLGPRILPQLYQGDLKLKDGSTLAFSVPCISLAYVECFENLCIVISKNSISNVTMADMQLLGNVIQMAISQSLLVDSNVGLALLKVTRGLLDRVPNLKGLLDMEGMILSTISSSQSSFWELELLQSHVSPLVSCIGAEFVSESAVLNKKKTPKLESMMKKSRIPDVFTRDYMLTGLDVHELLHVDKDALMESLLPPSHNHHSP</sequence>
<dbReference type="EMBL" id="JALLKP010000001">
    <property type="protein sequence ID" value="KAK2198379.1"/>
    <property type="molecule type" value="Genomic_DNA"/>
</dbReference>
<dbReference type="GO" id="GO:0006270">
    <property type="term" value="P:DNA replication initiation"/>
    <property type="evidence" value="ECO:0007669"/>
    <property type="project" value="TreeGrafter"/>
</dbReference>